<dbReference type="AlphaFoldDB" id="A0A2K8YT95"/>
<dbReference type="KEGG" id="spir:CWM47_02850"/>
<dbReference type="Proteomes" id="UP000232883">
    <property type="component" value="Chromosome"/>
</dbReference>
<proteinExistence type="predicted"/>
<name>A0A2K8YT95_9BACT</name>
<gene>
    <name evidence="1" type="ORF">CWM47_02850</name>
</gene>
<evidence type="ECO:0000313" key="1">
    <source>
        <dbReference type="EMBL" id="AUD00846.1"/>
    </source>
</evidence>
<sequence length="113" mass="13031">MNFDNKSPQSVIESLHQAEWTINGFKIVFLFAEQVLSVIKSRSLVTNWDEDPIATDPYLDRLKRCFISVQQYHMAFGSLPQIGDRLYDEDTGMKIQDRSIDGNLRTITFTLSL</sequence>
<dbReference type="EMBL" id="CP025096">
    <property type="protein sequence ID" value="AUD00846.1"/>
    <property type="molecule type" value="Genomic_DNA"/>
</dbReference>
<accession>A0A2K8YT95</accession>
<keyword evidence="2" id="KW-1185">Reference proteome</keyword>
<organism evidence="1 2">
    <name type="scientific">Spirosoma pollinicola</name>
    <dbReference type="NCBI Taxonomy" id="2057025"/>
    <lineage>
        <taxon>Bacteria</taxon>
        <taxon>Pseudomonadati</taxon>
        <taxon>Bacteroidota</taxon>
        <taxon>Cytophagia</taxon>
        <taxon>Cytophagales</taxon>
        <taxon>Cytophagaceae</taxon>
        <taxon>Spirosoma</taxon>
    </lineage>
</organism>
<dbReference type="RefSeq" id="WP_100986269.1">
    <property type="nucleotide sequence ID" value="NZ_CP025096.1"/>
</dbReference>
<protein>
    <submittedName>
        <fullName evidence="1">Uncharacterized protein</fullName>
    </submittedName>
</protein>
<reference evidence="1 2" key="1">
    <citation type="submission" date="2017-11" db="EMBL/GenBank/DDBJ databases">
        <title>Taxonomic description and genome sequences of Spirosoma HA7 sp. nov., isolated from pollen microhabitat of Corylus avellana.</title>
        <authorList>
            <person name="Ambika Manirajan B."/>
            <person name="Suarez C."/>
            <person name="Ratering S."/>
            <person name="Geissler-Plaum R."/>
            <person name="Cardinale M."/>
            <person name="Sylvia S."/>
        </authorList>
    </citation>
    <scope>NUCLEOTIDE SEQUENCE [LARGE SCALE GENOMIC DNA]</scope>
    <source>
        <strain evidence="1 2">HA7</strain>
    </source>
</reference>
<dbReference type="OrthoDB" id="9842977at2"/>
<evidence type="ECO:0000313" key="2">
    <source>
        <dbReference type="Proteomes" id="UP000232883"/>
    </source>
</evidence>